<accession>A0A4Y2BPV1</accession>
<sequence>MRGLYWEEPRICDTWSANEDDTCAHAVNLCTALTGGRMTFDVIFKVQQAYMHEGCLVESGFEPETFQFRSRNLKLRPLQLWQLDYSNPQKGKSGTVIPTPAGIHPQIPFDPSPERV</sequence>
<comment type="caution">
    <text evidence="2">The sequence shown here is derived from an EMBL/GenBank/DDBJ whole genome shotgun (WGS) entry which is preliminary data.</text>
</comment>
<organism evidence="2 3">
    <name type="scientific">Araneus ventricosus</name>
    <name type="common">Orbweaver spider</name>
    <name type="synonym">Epeira ventricosa</name>
    <dbReference type="NCBI Taxonomy" id="182803"/>
    <lineage>
        <taxon>Eukaryota</taxon>
        <taxon>Metazoa</taxon>
        <taxon>Ecdysozoa</taxon>
        <taxon>Arthropoda</taxon>
        <taxon>Chelicerata</taxon>
        <taxon>Arachnida</taxon>
        <taxon>Araneae</taxon>
        <taxon>Araneomorphae</taxon>
        <taxon>Entelegynae</taxon>
        <taxon>Araneoidea</taxon>
        <taxon>Araneidae</taxon>
        <taxon>Araneus</taxon>
    </lineage>
</organism>
<proteinExistence type="predicted"/>
<evidence type="ECO:0000313" key="2">
    <source>
        <dbReference type="EMBL" id="GBL93455.1"/>
    </source>
</evidence>
<dbReference type="EMBL" id="BGPR01000094">
    <property type="protein sequence ID" value="GBL93455.1"/>
    <property type="molecule type" value="Genomic_DNA"/>
</dbReference>
<feature type="region of interest" description="Disordered" evidence="1">
    <location>
        <begin position="92"/>
        <end position="116"/>
    </location>
</feature>
<dbReference type="AlphaFoldDB" id="A0A4Y2BPV1"/>
<reference evidence="2 3" key="1">
    <citation type="journal article" date="2019" name="Sci. Rep.">
        <title>Orb-weaving spider Araneus ventricosus genome elucidates the spidroin gene catalogue.</title>
        <authorList>
            <person name="Kono N."/>
            <person name="Nakamura H."/>
            <person name="Ohtoshi R."/>
            <person name="Moran D.A.P."/>
            <person name="Shinohara A."/>
            <person name="Yoshida Y."/>
            <person name="Fujiwara M."/>
            <person name="Mori M."/>
            <person name="Tomita M."/>
            <person name="Arakawa K."/>
        </authorList>
    </citation>
    <scope>NUCLEOTIDE SEQUENCE [LARGE SCALE GENOMIC DNA]</scope>
</reference>
<gene>
    <name evidence="2" type="ORF">AVEN_59661_1</name>
</gene>
<evidence type="ECO:0000256" key="1">
    <source>
        <dbReference type="SAM" id="MobiDB-lite"/>
    </source>
</evidence>
<evidence type="ECO:0000313" key="3">
    <source>
        <dbReference type="Proteomes" id="UP000499080"/>
    </source>
</evidence>
<keyword evidence="3" id="KW-1185">Reference proteome</keyword>
<dbReference type="Proteomes" id="UP000499080">
    <property type="component" value="Unassembled WGS sequence"/>
</dbReference>
<protein>
    <submittedName>
        <fullName evidence="2">Uncharacterized protein</fullName>
    </submittedName>
</protein>
<name>A0A4Y2BPV1_ARAVE</name>